<reference evidence="2 3" key="1">
    <citation type="submission" date="2023-06" db="EMBL/GenBank/DDBJ databases">
        <title>Identification and characterization of horizontal gene transfer across gut microbiota members of farm animals based on homology search.</title>
        <authorList>
            <person name="Schwarzerova J."/>
            <person name="Nykrynova M."/>
            <person name="Jureckova K."/>
            <person name="Cejkova D."/>
            <person name="Rychlik I."/>
        </authorList>
    </citation>
    <scope>NUCLEOTIDE SEQUENCE [LARGE SCALE GENOMIC DNA]</scope>
    <source>
        <strain evidence="2 3">ET39</strain>
    </source>
</reference>
<comment type="caution">
    <text evidence="2">The sequence shown here is derived from an EMBL/GenBank/DDBJ whole genome shotgun (WGS) entry which is preliminary data.</text>
</comment>
<evidence type="ECO:0000313" key="3">
    <source>
        <dbReference type="Proteomes" id="UP001529340"/>
    </source>
</evidence>
<feature type="domain" description="DUF2779" evidence="1">
    <location>
        <begin position="295"/>
        <end position="418"/>
    </location>
</feature>
<evidence type="ECO:0000313" key="2">
    <source>
        <dbReference type="EMBL" id="MDM8156476.1"/>
    </source>
</evidence>
<evidence type="ECO:0000259" key="1">
    <source>
        <dbReference type="Pfam" id="PF11074"/>
    </source>
</evidence>
<dbReference type="Proteomes" id="UP001529340">
    <property type="component" value="Unassembled WGS sequence"/>
</dbReference>
<name>A0ABT7UA18_9FIRM</name>
<reference evidence="3" key="2">
    <citation type="submission" date="2023-06" db="EMBL/GenBank/DDBJ databases">
        <title>Identification and characterization of horizontal gene transfer across gut microbiota members of farm animals based on homology search.</title>
        <authorList>
            <person name="Zeman M."/>
            <person name="Kubasova T."/>
            <person name="Jahodarova E."/>
            <person name="Nykrynova M."/>
            <person name="Rychlik I."/>
        </authorList>
    </citation>
    <scope>NUCLEOTIDE SEQUENCE [LARGE SCALE GENOMIC DNA]</scope>
    <source>
        <strain evidence="3">ET39</strain>
    </source>
</reference>
<proteinExistence type="predicted"/>
<keyword evidence="3" id="KW-1185">Reference proteome</keyword>
<protein>
    <submittedName>
        <fullName evidence="2">DUF2779 domain-containing protein</fullName>
    </submittedName>
</protein>
<dbReference type="RefSeq" id="WP_289606948.1">
    <property type="nucleotide sequence ID" value="NZ_JAUDCG010000007.1"/>
</dbReference>
<dbReference type="InterPro" id="IPR021301">
    <property type="entry name" value="DUF2779"/>
</dbReference>
<sequence>MIHVSDIRKYERCETLLWRTHHEPQPFFPFVHPSASISELAVRYFGLTDYYEGKPGDDAARALQALAKEDVLVNPRFEAQGVRIKVTLMRRGIHGFHVYFGYRSCYPHESEAQVIADHLSILHALQIEVEDVSILCLNADYVRRESLDVSSLLLVSDRLFNQKNRLRHTIRELCEPLLRPLEDIAAACQKCLAADVCPSSQRKGECTRGGRCRYFDACFPQALPDDSILYLQQSAHKLQMYAEGITRLQDVDPQRVEGFRFQYAQIAAARNGGLAIDRPALRQWLQDVIVYPITYLDFEWDTYAVPPYEGMRPYDVLCFQYSMDIEPNPQSALIHREFLGEEDCRITFLEQLLKDLPPEGVILVYNMEGAEKLRLRQLAKQFPAYAKRLEAVAARMADLSLLFSAGIVHHIRMHGMYSLKTLLPIFSAYSYQDLDISFGMDAVRQYREMKRCSKQERRVIRRQLLTYCGMDTYAEYVLLHALIALAKEKEADRPE</sequence>
<dbReference type="Pfam" id="PF11074">
    <property type="entry name" value="DUF2779"/>
    <property type="match status" value="1"/>
</dbReference>
<reference evidence="2 3" key="3">
    <citation type="submission" date="2023-06" db="EMBL/GenBank/DDBJ databases">
        <authorList>
            <person name="Zeman M."/>
            <person name="Kubasova T."/>
            <person name="Jahodarova E."/>
            <person name="Nykrynova M."/>
            <person name="Rychlik I."/>
        </authorList>
    </citation>
    <scope>NUCLEOTIDE SEQUENCE [LARGE SCALE GENOMIC DNA]</scope>
    <source>
        <strain evidence="2 3">ET39</strain>
    </source>
</reference>
<organism evidence="2 3">
    <name type="scientific">Amedibacillus dolichus</name>
    <dbReference type="NCBI Taxonomy" id="31971"/>
    <lineage>
        <taxon>Bacteria</taxon>
        <taxon>Bacillati</taxon>
        <taxon>Bacillota</taxon>
        <taxon>Erysipelotrichia</taxon>
        <taxon>Erysipelotrichales</taxon>
        <taxon>Erysipelotrichaceae</taxon>
        <taxon>Amedibacillus</taxon>
    </lineage>
</organism>
<gene>
    <name evidence="2" type="ORF">QUV96_02345</name>
</gene>
<dbReference type="EMBL" id="JAUDCG010000007">
    <property type="protein sequence ID" value="MDM8156476.1"/>
    <property type="molecule type" value="Genomic_DNA"/>
</dbReference>
<accession>A0ABT7UA18</accession>